<dbReference type="PROSITE" id="PS01095">
    <property type="entry name" value="GH18_1"/>
    <property type="match status" value="1"/>
</dbReference>
<keyword evidence="9" id="KW-1185">Reference proteome</keyword>
<keyword evidence="1 3" id="KW-0378">Hydrolase</keyword>
<dbReference type="SUPFAM" id="SSF51445">
    <property type="entry name" value="(Trans)glycosidases"/>
    <property type="match status" value="1"/>
</dbReference>
<feature type="domain" description="GH18" evidence="7">
    <location>
        <begin position="44"/>
        <end position="397"/>
    </location>
</feature>
<keyword evidence="6" id="KW-0812">Transmembrane</keyword>
<sequence>MPEKDIEAVQPLQKGTRETRRQWCKMAGVDFRWVAACVSLTLIGIAIGYWLIKPLGAGVPPICPCENLHFCNRIKDTTRKEVFMFSLRATATDWVRYDWTKVTTVVMVGYLDMGLVCLAHKHGARAVIIGDVTADVFVSPDKRKSWIAKQLDVVDRYFLDGLNFDFEGPILPDQFDLRDGYTALVRETRAALVEKFPFAMVSVDVAWGAQGVDERSYDNQGLAAAADFLFIMAYDMQSQIRGPCVAGPNSPFPRVMEGVQSYLNASISPDRLVLGLPWYGYNYSCLALSKENECSIRAIPFRGVYCSDAAGNEINFNTISIVHLWKTLGRGMNGHSLQVRYDDPKSLKVKYQYAIDAGLRGVGVWNTEALAYSSQEPRDIWDVHEMWTTLPDFRQNQRHLNNRKHLPRPDGSDTVQG</sequence>
<feature type="transmembrane region" description="Helical" evidence="6">
    <location>
        <begin position="31"/>
        <end position="52"/>
    </location>
</feature>
<dbReference type="Gene3D" id="3.20.20.80">
    <property type="entry name" value="Glycosidases"/>
    <property type="match status" value="1"/>
</dbReference>
<evidence type="ECO:0000256" key="1">
    <source>
        <dbReference type="ARBA" id="ARBA00022801"/>
    </source>
</evidence>
<dbReference type="Gene3D" id="3.10.50.10">
    <property type="match status" value="1"/>
</dbReference>
<evidence type="ECO:0000256" key="2">
    <source>
        <dbReference type="ARBA" id="ARBA00023295"/>
    </source>
</evidence>
<feature type="region of interest" description="Disordered" evidence="5">
    <location>
        <begin position="398"/>
        <end position="417"/>
    </location>
</feature>
<evidence type="ECO:0000256" key="5">
    <source>
        <dbReference type="SAM" id="MobiDB-lite"/>
    </source>
</evidence>
<dbReference type="InterPro" id="IPR051887">
    <property type="entry name" value="GH18_Domain-Containing"/>
</dbReference>
<dbReference type="InterPro" id="IPR017853">
    <property type="entry name" value="GH"/>
</dbReference>
<evidence type="ECO:0000313" key="8">
    <source>
        <dbReference type="EMBL" id="WAQ94524.1"/>
    </source>
</evidence>
<organism evidence="8 9">
    <name type="scientific">Mya arenaria</name>
    <name type="common">Soft-shell clam</name>
    <dbReference type="NCBI Taxonomy" id="6604"/>
    <lineage>
        <taxon>Eukaryota</taxon>
        <taxon>Metazoa</taxon>
        <taxon>Spiralia</taxon>
        <taxon>Lophotrochozoa</taxon>
        <taxon>Mollusca</taxon>
        <taxon>Bivalvia</taxon>
        <taxon>Autobranchia</taxon>
        <taxon>Heteroconchia</taxon>
        <taxon>Euheterodonta</taxon>
        <taxon>Imparidentia</taxon>
        <taxon>Neoheterodontei</taxon>
        <taxon>Myida</taxon>
        <taxon>Myoidea</taxon>
        <taxon>Myidae</taxon>
        <taxon>Mya</taxon>
    </lineage>
</organism>
<name>A0ABY7DB26_MYAAR</name>
<evidence type="ECO:0000256" key="3">
    <source>
        <dbReference type="RuleBase" id="RU000489"/>
    </source>
</evidence>
<keyword evidence="6" id="KW-0472">Membrane</keyword>
<reference evidence="8" key="1">
    <citation type="submission" date="2022-11" db="EMBL/GenBank/DDBJ databases">
        <title>Centuries of genome instability and evolution in soft-shell clam transmissible cancer (bioRxiv).</title>
        <authorList>
            <person name="Hart S.F.M."/>
            <person name="Yonemitsu M.A."/>
            <person name="Giersch R.M."/>
            <person name="Beal B.F."/>
            <person name="Arriagada G."/>
            <person name="Davis B.W."/>
            <person name="Ostrander E.A."/>
            <person name="Goff S.P."/>
            <person name="Metzger M.J."/>
        </authorList>
    </citation>
    <scope>NUCLEOTIDE SEQUENCE</scope>
    <source>
        <strain evidence="8">MELC-2E11</strain>
        <tissue evidence="8">Siphon/mantle</tissue>
    </source>
</reference>
<evidence type="ECO:0000256" key="6">
    <source>
        <dbReference type="SAM" id="Phobius"/>
    </source>
</evidence>
<dbReference type="SMART" id="SM00636">
    <property type="entry name" value="Glyco_18"/>
    <property type="match status" value="1"/>
</dbReference>
<accession>A0ABY7DB26</accession>
<dbReference type="InterPro" id="IPR011583">
    <property type="entry name" value="Chitinase_II/V-like_cat"/>
</dbReference>
<evidence type="ECO:0000259" key="7">
    <source>
        <dbReference type="PROSITE" id="PS51910"/>
    </source>
</evidence>
<dbReference type="InterPro" id="IPR029070">
    <property type="entry name" value="Chitinase_insertion_sf"/>
</dbReference>
<dbReference type="Pfam" id="PF00704">
    <property type="entry name" value="Glyco_hydro_18"/>
    <property type="match status" value="1"/>
</dbReference>
<gene>
    <name evidence="8" type="ORF">MAR_006995</name>
</gene>
<dbReference type="PANTHER" id="PTHR46290:SF1">
    <property type="entry name" value="DI-N-ACETYLCHITOBIASE"/>
    <property type="match status" value="1"/>
</dbReference>
<keyword evidence="2 3" id="KW-0326">Glycosidase</keyword>
<dbReference type="InterPro" id="IPR001223">
    <property type="entry name" value="Glyco_hydro18_cat"/>
</dbReference>
<dbReference type="Proteomes" id="UP001164746">
    <property type="component" value="Chromosome 1"/>
</dbReference>
<protein>
    <submittedName>
        <fullName evidence="8">DIAC-like protein</fullName>
    </submittedName>
</protein>
<proteinExistence type="inferred from homology"/>
<evidence type="ECO:0000313" key="9">
    <source>
        <dbReference type="Proteomes" id="UP001164746"/>
    </source>
</evidence>
<dbReference type="EMBL" id="CP111012">
    <property type="protein sequence ID" value="WAQ94524.1"/>
    <property type="molecule type" value="Genomic_DNA"/>
</dbReference>
<dbReference type="PANTHER" id="PTHR46290">
    <property type="entry name" value="DI-N-ACETYLCHITOBIASE"/>
    <property type="match status" value="1"/>
</dbReference>
<keyword evidence="6" id="KW-1133">Transmembrane helix</keyword>
<dbReference type="PROSITE" id="PS51910">
    <property type="entry name" value="GH18_2"/>
    <property type="match status" value="1"/>
</dbReference>
<evidence type="ECO:0000256" key="4">
    <source>
        <dbReference type="RuleBase" id="RU004453"/>
    </source>
</evidence>
<dbReference type="InterPro" id="IPR001579">
    <property type="entry name" value="Glyco_hydro_18_chit_AS"/>
</dbReference>
<comment type="similarity">
    <text evidence="4">Belongs to the glycosyl hydrolase 18 family.</text>
</comment>